<dbReference type="EMBL" id="AMZH03017524">
    <property type="protein sequence ID" value="RRT42880.1"/>
    <property type="molecule type" value="Genomic_DNA"/>
</dbReference>
<feature type="compositionally biased region" description="Basic and acidic residues" evidence="1">
    <location>
        <begin position="135"/>
        <end position="147"/>
    </location>
</feature>
<protein>
    <submittedName>
        <fullName evidence="2">Uncharacterized protein</fullName>
    </submittedName>
</protein>
<feature type="region of interest" description="Disordered" evidence="1">
    <location>
        <begin position="104"/>
        <end position="152"/>
    </location>
</feature>
<gene>
    <name evidence="2" type="ORF">B296_00026405</name>
</gene>
<reference evidence="2 3" key="1">
    <citation type="journal article" date="2014" name="Agronomy (Basel)">
        <title>A Draft Genome Sequence for Ensete ventricosum, the Drought-Tolerant Tree Against Hunger.</title>
        <authorList>
            <person name="Harrison J."/>
            <person name="Moore K.A."/>
            <person name="Paszkiewicz K."/>
            <person name="Jones T."/>
            <person name="Grant M."/>
            <person name="Ambacheew D."/>
            <person name="Muzemil S."/>
            <person name="Studholme D.J."/>
        </authorList>
    </citation>
    <scope>NUCLEOTIDE SEQUENCE [LARGE SCALE GENOMIC DNA]</scope>
</reference>
<evidence type="ECO:0000313" key="3">
    <source>
        <dbReference type="Proteomes" id="UP000287651"/>
    </source>
</evidence>
<evidence type="ECO:0000313" key="2">
    <source>
        <dbReference type="EMBL" id="RRT42880.1"/>
    </source>
</evidence>
<sequence length="191" mass="21571">MSFTGHVRMYYVAINYSTTIHCTMSPPGDISIAYRFSCDELGLRLLHTTIPFGLLRLAKQLVPCSAPANALARLRDSSPIQSLLHPSRPPGYWYVDRPLPGGSAKIDRPQSISAVGGRLREKKGRRRRGKKERRRRGEEEEEKKREVPPCPRRRYPWVPCTSSLLAGRPFTIAALAHGQYFSPRGEKDQGD</sequence>
<dbReference type="Proteomes" id="UP000287651">
    <property type="component" value="Unassembled WGS sequence"/>
</dbReference>
<proteinExistence type="predicted"/>
<evidence type="ECO:0000256" key="1">
    <source>
        <dbReference type="SAM" id="MobiDB-lite"/>
    </source>
</evidence>
<accession>A0A426XTP7</accession>
<organism evidence="2 3">
    <name type="scientific">Ensete ventricosum</name>
    <name type="common">Abyssinian banana</name>
    <name type="synonym">Musa ensete</name>
    <dbReference type="NCBI Taxonomy" id="4639"/>
    <lineage>
        <taxon>Eukaryota</taxon>
        <taxon>Viridiplantae</taxon>
        <taxon>Streptophyta</taxon>
        <taxon>Embryophyta</taxon>
        <taxon>Tracheophyta</taxon>
        <taxon>Spermatophyta</taxon>
        <taxon>Magnoliopsida</taxon>
        <taxon>Liliopsida</taxon>
        <taxon>Zingiberales</taxon>
        <taxon>Musaceae</taxon>
        <taxon>Ensete</taxon>
    </lineage>
</organism>
<feature type="non-terminal residue" evidence="2">
    <location>
        <position position="191"/>
    </location>
</feature>
<comment type="caution">
    <text evidence="2">The sequence shown here is derived from an EMBL/GenBank/DDBJ whole genome shotgun (WGS) entry which is preliminary data.</text>
</comment>
<dbReference type="AlphaFoldDB" id="A0A426XTP7"/>
<name>A0A426XTP7_ENSVE</name>
<feature type="compositionally biased region" description="Basic residues" evidence="1">
    <location>
        <begin position="120"/>
        <end position="134"/>
    </location>
</feature>